<reference evidence="3" key="1">
    <citation type="submission" date="2013-03" db="EMBL/GenBank/DDBJ databases">
        <authorList>
            <person name="Harkins D.M."/>
            <person name="Durkin A.S."/>
            <person name="Brinkac L.M."/>
            <person name="Haft D.H."/>
            <person name="Selengut J.D."/>
            <person name="Sanka R."/>
            <person name="DePew J."/>
            <person name="Purushe J."/>
            <person name="Hartskeerl R.A."/>
            <person name="Ahmed A."/>
            <person name="van der Linden H."/>
            <person name="Goris M.G.A."/>
            <person name="Vinetz J.M."/>
            <person name="Sutton G.G."/>
            <person name="Nierman W.C."/>
            <person name="Fouts D.E."/>
        </authorList>
    </citation>
    <scope>NUCLEOTIDE SEQUENCE [LARGE SCALE GENOMIC DNA]</scope>
    <source>
        <strain evidence="3">ICFT</strain>
    </source>
</reference>
<keyword evidence="4" id="KW-1185">Reference proteome</keyword>
<proteinExistence type="predicted"/>
<comment type="caution">
    <text evidence="3">The sequence shown here is derived from an EMBL/GenBank/DDBJ whole genome shotgun (WGS) entry which is preliminary data.</text>
</comment>
<evidence type="ECO:0000256" key="1">
    <source>
        <dbReference type="SAM" id="Coils"/>
    </source>
</evidence>
<feature type="transmembrane region" description="Helical" evidence="2">
    <location>
        <begin position="41"/>
        <end position="62"/>
    </location>
</feature>
<keyword evidence="2" id="KW-0812">Transmembrane</keyword>
<gene>
    <name evidence="3" type="ORF">LEP1GSC060_2136</name>
</gene>
<evidence type="ECO:0000256" key="2">
    <source>
        <dbReference type="SAM" id="Phobius"/>
    </source>
</evidence>
<dbReference type="Proteomes" id="UP000012313">
    <property type="component" value="Unassembled WGS sequence"/>
</dbReference>
<sequence>MSNANPGRVERKVLEKEIGHEIVLLKIEVGMKVSHSWERLFFRKAVFVFILVLVCGVFSPIFSVSEEEEERLLEKALVESAITPGQKQAIANYLRATALAKRARAEELRELAKLSRGEKFLQARVRKEKLFKMADSLERQANRHETTLKEFQIESR</sequence>
<dbReference type="NCBIfam" id="NF047526">
    <property type="entry name" value="LIC_10421_fam"/>
    <property type="match status" value="1"/>
</dbReference>
<dbReference type="EMBL" id="AOHC02000018">
    <property type="protein sequence ID" value="EMY78804.1"/>
    <property type="molecule type" value="Genomic_DNA"/>
</dbReference>
<protein>
    <submittedName>
        <fullName evidence="3">Uncharacterized protein</fullName>
    </submittedName>
</protein>
<keyword evidence="2" id="KW-1133">Transmembrane helix</keyword>
<keyword evidence="1" id="KW-0175">Coiled coil</keyword>
<name>N1WNS7_9LEPT</name>
<feature type="coiled-coil region" evidence="1">
    <location>
        <begin position="127"/>
        <end position="154"/>
    </location>
</feature>
<accession>N1WNS7</accession>
<dbReference type="AlphaFoldDB" id="N1WNS7"/>
<keyword evidence="2" id="KW-0472">Membrane</keyword>
<dbReference type="NCBIfam" id="NF047569">
    <property type="entry name" value="LIC10421_LIC12816_fam"/>
    <property type="match status" value="1"/>
</dbReference>
<evidence type="ECO:0000313" key="3">
    <source>
        <dbReference type="EMBL" id="EMY78804.1"/>
    </source>
</evidence>
<evidence type="ECO:0000313" key="4">
    <source>
        <dbReference type="Proteomes" id="UP000012313"/>
    </source>
</evidence>
<organism evidence="3 4">
    <name type="scientific">Leptospira weilii serovar Ranarum str. ICFT</name>
    <dbReference type="NCBI Taxonomy" id="1218598"/>
    <lineage>
        <taxon>Bacteria</taxon>
        <taxon>Pseudomonadati</taxon>
        <taxon>Spirochaetota</taxon>
        <taxon>Spirochaetia</taxon>
        <taxon>Leptospirales</taxon>
        <taxon>Leptospiraceae</taxon>
        <taxon>Leptospira</taxon>
    </lineage>
</organism>